<feature type="compositionally biased region" description="Basic and acidic residues" evidence="1">
    <location>
        <begin position="384"/>
        <end position="393"/>
    </location>
</feature>
<protein>
    <recommendedName>
        <fullName evidence="4">Retrotransposon gag domain-containing protein</fullName>
    </recommendedName>
</protein>
<dbReference type="PANTHER" id="PTHR33223:SF6">
    <property type="entry name" value="CCHC-TYPE DOMAIN-CONTAINING PROTEIN"/>
    <property type="match status" value="1"/>
</dbReference>
<evidence type="ECO:0008006" key="4">
    <source>
        <dbReference type="Google" id="ProtNLM"/>
    </source>
</evidence>
<evidence type="ECO:0000256" key="1">
    <source>
        <dbReference type="SAM" id="MobiDB-lite"/>
    </source>
</evidence>
<evidence type="ECO:0000313" key="3">
    <source>
        <dbReference type="Proteomes" id="UP001605036"/>
    </source>
</evidence>
<comment type="caution">
    <text evidence="2">The sequence shown here is derived from an EMBL/GenBank/DDBJ whole genome shotgun (WGS) entry which is preliminary data.</text>
</comment>
<sequence length="600" mass="66730">MTMATGLPCVSSLAPYVFGGRDPNNRFGIILVASISGFPSMAFTAIPAPLPTIGGGGTRGSGGSGFGPISLPIPRQDFAQAVNVARSINRFKGDGVTKPNHHLKNFEAVMQAASILDHALWITMFKTTLVDEATSFADDLDEEQETKWPKLKDKFITRYRGAINPIMVMDNLAKIQHKKGEPVLAYINRFQAEAKWLPLEEANSPMVALLFLRNMQSNISDSCCLQFQLWHCTMIQLYQGAQEIQKRFDWKGTPAFRSVSSVTRPATPSIKDARNMHRSLLVTGTTRTRTRWTEREPTSSWLQGADPSVGEPGEEDRPIGPPKDDEGSVEDTPEVKANSPLMGNMETAPHHRGRPRKDKASPKRGNVWAERKQETQQFAQQIREQQDAEEAPKASRKPPYTTLQPEPVQDQASFVGLQGSLSKRAQLEAEVARVHERMFQQIKQANLSFTLDEITALSPACYIPPMIPVRIGDVTFPQVLVNTGSGINVMSNQIRIQLGYHRMAPPTKKLAMADNTLKGAWAIINMEEEVIHIKAGTNLPMVKWSGVAWPKMIQVQQAQPMDWDFAGGFTDEDEDQFLDDQPYIVSVAEMNLVPLTDKEK</sequence>
<feature type="compositionally biased region" description="Basic and acidic residues" evidence="1">
    <location>
        <begin position="315"/>
        <end position="326"/>
    </location>
</feature>
<proteinExistence type="predicted"/>
<gene>
    <name evidence="2" type="ORF">R1flu_008064</name>
</gene>
<organism evidence="2 3">
    <name type="scientific">Riccia fluitans</name>
    <dbReference type="NCBI Taxonomy" id="41844"/>
    <lineage>
        <taxon>Eukaryota</taxon>
        <taxon>Viridiplantae</taxon>
        <taxon>Streptophyta</taxon>
        <taxon>Embryophyta</taxon>
        <taxon>Marchantiophyta</taxon>
        <taxon>Marchantiopsida</taxon>
        <taxon>Marchantiidae</taxon>
        <taxon>Marchantiales</taxon>
        <taxon>Ricciaceae</taxon>
        <taxon>Riccia</taxon>
    </lineage>
</organism>
<dbReference type="EMBL" id="JBHFFA010000005">
    <property type="protein sequence ID" value="KAL2623819.1"/>
    <property type="molecule type" value="Genomic_DNA"/>
</dbReference>
<dbReference type="AlphaFoldDB" id="A0ABD1YAM5"/>
<dbReference type="PANTHER" id="PTHR33223">
    <property type="entry name" value="CCHC-TYPE DOMAIN-CONTAINING PROTEIN"/>
    <property type="match status" value="1"/>
</dbReference>
<keyword evidence="3" id="KW-1185">Reference proteome</keyword>
<reference evidence="2 3" key="1">
    <citation type="submission" date="2024-09" db="EMBL/GenBank/DDBJ databases">
        <title>Chromosome-scale assembly of Riccia fluitans.</title>
        <authorList>
            <person name="Paukszto L."/>
            <person name="Sawicki J."/>
            <person name="Karawczyk K."/>
            <person name="Piernik-Szablinska J."/>
            <person name="Szczecinska M."/>
            <person name="Mazdziarz M."/>
        </authorList>
    </citation>
    <scope>NUCLEOTIDE SEQUENCE [LARGE SCALE GENOMIC DNA]</scope>
    <source>
        <strain evidence="2">Rf_01</strain>
        <tissue evidence="2">Aerial parts of the thallus</tissue>
    </source>
</reference>
<name>A0ABD1YAM5_9MARC</name>
<feature type="region of interest" description="Disordered" evidence="1">
    <location>
        <begin position="282"/>
        <end position="407"/>
    </location>
</feature>
<accession>A0ABD1YAM5</accession>
<evidence type="ECO:0000313" key="2">
    <source>
        <dbReference type="EMBL" id="KAL2623819.1"/>
    </source>
</evidence>
<dbReference type="Proteomes" id="UP001605036">
    <property type="component" value="Unassembled WGS sequence"/>
</dbReference>